<evidence type="ECO:0000256" key="5">
    <source>
        <dbReference type="ARBA" id="ARBA00023002"/>
    </source>
</evidence>
<evidence type="ECO:0000256" key="2">
    <source>
        <dbReference type="ARBA" id="ARBA00013017"/>
    </source>
</evidence>
<keyword evidence="4" id="KW-0049">Antioxidant</keyword>
<evidence type="ECO:0000256" key="9">
    <source>
        <dbReference type="ARBA" id="ARBA00038489"/>
    </source>
</evidence>
<comment type="function">
    <text evidence="1">Thiol-specific peroxidase that catalyzes the reduction of hydrogen peroxide and organic hydroperoxides to water and alcohols, respectively. Plays a role in cell protection against oxidative stress by detoxifying peroxides and as sensor of hydrogen peroxide-mediated signaling events.</text>
</comment>
<dbReference type="InterPro" id="IPR050924">
    <property type="entry name" value="Peroxiredoxin_BCP/PrxQ"/>
</dbReference>
<evidence type="ECO:0000256" key="10">
    <source>
        <dbReference type="ARBA" id="ARBA00042639"/>
    </source>
</evidence>
<organism evidence="13 14">
    <name type="scientific">Granulibacter bethesdensis</name>
    <dbReference type="NCBI Taxonomy" id="364410"/>
    <lineage>
        <taxon>Bacteria</taxon>
        <taxon>Pseudomonadati</taxon>
        <taxon>Pseudomonadota</taxon>
        <taxon>Alphaproteobacteria</taxon>
        <taxon>Acetobacterales</taxon>
        <taxon>Acetobacteraceae</taxon>
        <taxon>Granulibacter</taxon>
    </lineage>
</organism>
<dbReference type="GO" id="GO:0034599">
    <property type="term" value="P:cellular response to oxidative stress"/>
    <property type="evidence" value="ECO:0007669"/>
    <property type="project" value="TreeGrafter"/>
</dbReference>
<comment type="similarity">
    <text evidence="9">Belongs to the peroxiredoxin family. BCP/PrxQ subfamily.</text>
</comment>
<dbReference type="GO" id="GO:0005737">
    <property type="term" value="C:cytoplasm"/>
    <property type="evidence" value="ECO:0007669"/>
    <property type="project" value="TreeGrafter"/>
</dbReference>
<dbReference type="Proteomes" id="UP000182373">
    <property type="component" value="Chromosome"/>
</dbReference>
<evidence type="ECO:0000256" key="8">
    <source>
        <dbReference type="ARBA" id="ARBA00032824"/>
    </source>
</evidence>
<feature type="domain" description="Thioredoxin" evidence="12">
    <location>
        <begin position="40"/>
        <end position="195"/>
    </location>
</feature>
<dbReference type="GO" id="GO:0008379">
    <property type="term" value="F:thioredoxin peroxidase activity"/>
    <property type="evidence" value="ECO:0007669"/>
    <property type="project" value="TreeGrafter"/>
</dbReference>
<evidence type="ECO:0000313" key="13">
    <source>
        <dbReference type="EMBL" id="APH54093.1"/>
    </source>
</evidence>
<dbReference type="EC" id="1.11.1.24" evidence="2"/>
<evidence type="ECO:0000256" key="11">
    <source>
        <dbReference type="ARBA" id="ARBA00049091"/>
    </source>
</evidence>
<evidence type="ECO:0000256" key="1">
    <source>
        <dbReference type="ARBA" id="ARBA00003330"/>
    </source>
</evidence>
<dbReference type="EMBL" id="CP018191">
    <property type="protein sequence ID" value="APH54093.1"/>
    <property type="molecule type" value="Genomic_DNA"/>
</dbReference>
<dbReference type="Pfam" id="PF00578">
    <property type="entry name" value="AhpC-TSA"/>
    <property type="match status" value="1"/>
</dbReference>
<dbReference type="InterPro" id="IPR000866">
    <property type="entry name" value="AhpC/TSA"/>
</dbReference>
<dbReference type="SUPFAM" id="SSF52833">
    <property type="entry name" value="Thioredoxin-like"/>
    <property type="match status" value="1"/>
</dbReference>
<accession>A0AAC9P840</accession>
<dbReference type="AlphaFoldDB" id="A0AAC9P840"/>
<name>A0AAC9P840_9PROT</name>
<keyword evidence="7" id="KW-0676">Redox-active center</keyword>
<evidence type="ECO:0000313" key="14">
    <source>
        <dbReference type="Proteomes" id="UP000182373"/>
    </source>
</evidence>
<evidence type="ECO:0000256" key="3">
    <source>
        <dbReference type="ARBA" id="ARBA00022559"/>
    </source>
</evidence>
<keyword evidence="6" id="KW-1015">Disulfide bond</keyword>
<keyword evidence="3 13" id="KW-0575">Peroxidase</keyword>
<proteinExistence type="inferred from homology"/>
<keyword evidence="5 13" id="KW-0560">Oxidoreductase</keyword>
<evidence type="ECO:0000259" key="12">
    <source>
        <dbReference type="PROSITE" id="PS51352"/>
    </source>
</evidence>
<evidence type="ECO:0000256" key="4">
    <source>
        <dbReference type="ARBA" id="ARBA00022862"/>
    </source>
</evidence>
<dbReference type="InterPro" id="IPR036249">
    <property type="entry name" value="Thioredoxin-like_sf"/>
</dbReference>
<dbReference type="PROSITE" id="PS51352">
    <property type="entry name" value="THIOREDOXIN_2"/>
    <property type="match status" value="1"/>
</dbReference>
<dbReference type="CDD" id="cd03017">
    <property type="entry name" value="PRX_BCP"/>
    <property type="match status" value="1"/>
</dbReference>
<protein>
    <recommendedName>
        <fullName evidence="2">thioredoxin-dependent peroxiredoxin</fullName>
        <ecNumber evidence="2">1.11.1.24</ecNumber>
    </recommendedName>
    <alternativeName>
        <fullName evidence="8">Thioredoxin peroxidase</fullName>
    </alternativeName>
    <alternativeName>
        <fullName evidence="10">Thioredoxin-dependent peroxiredoxin Bcp</fullName>
    </alternativeName>
</protein>
<gene>
    <name evidence="13" type="ORF">GbCGDNIH9_0841</name>
</gene>
<dbReference type="Gene3D" id="3.40.30.10">
    <property type="entry name" value="Glutaredoxin"/>
    <property type="match status" value="1"/>
</dbReference>
<dbReference type="PANTHER" id="PTHR42801">
    <property type="entry name" value="THIOREDOXIN-DEPENDENT PEROXIDE REDUCTASE"/>
    <property type="match status" value="1"/>
</dbReference>
<sequence>MRSEGSMKLPAWLAPGFLAGWVALTGLATGFLPGSAQAELAEGQQAPDFSLEAALAGKTFRFSLAEALRSGPVVVYFYPAAFTSGCTREAHDFAEAMPRFKSQHATVIGVSGDTMTTLEKFSDSACGGKFAVAADPDRTVLRQYRVLPDALSTHATRTSYVIVPAAAGQPGRIIYVYTDDNPEKHVSNTLNALQQWQSHPSGHEEQVREH</sequence>
<dbReference type="PANTHER" id="PTHR42801:SF4">
    <property type="entry name" value="AHPC_TSA FAMILY PROTEIN"/>
    <property type="match status" value="1"/>
</dbReference>
<evidence type="ECO:0000256" key="7">
    <source>
        <dbReference type="ARBA" id="ARBA00023284"/>
    </source>
</evidence>
<evidence type="ECO:0000256" key="6">
    <source>
        <dbReference type="ARBA" id="ARBA00023157"/>
    </source>
</evidence>
<dbReference type="InterPro" id="IPR013766">
    <property type="entry name" value="Thioredoxin_domain"/>
</dbReference>
<reference evidence="14" key="1">
    <citation type="submission" date="2016-11" db="EMBL/GenBank/DDBJ databases">
        <title>Comparative genomic and phenotypic analysis of Granulibacter bethesdensis clinical isolates from patients with chronic granulomatous disease.</title>
        <authorList>
            <person name="Zarember K.A."/>
            <person name="Porcella S.F."/>
            <person name="Chu J."/>
            <person name="Ding L."/>
            <person name="Dahlstrom E."/>
            <person name="Barbian K."/>
            <person name="Martens C."/>
            <person name="Sykora L."/>
            <person name="Kramer S."/>
            <person name="Pettinato A.M."/>
            <person name="Hong H."/>
            <person name="Wald G."/>
            <person name="Berg L.J."/>
            <person name="Rogge L.S."/>
            <person name="Greenberg D.E."/>
            <person name="Falcone E.L."/>
            <person name="Neves J.F."/>
            <person name="Simoes M.J."/>
            <person name="Casal M."/>
            <person name="Rodriguez-Lopez F.C."/>
            <person name="Zelazny A."/>
            <person name="Gallin J.I."/>
            <person name="Holland S.M."/>
        </authorList>
    </citation>
    <scope>NUCLEOTIDE SEQUENCE [LARGE SCALE GENOMIC DNA]</scope>
    <source>
        <strain evidence="14">NIH9.1</strain>
    </source>
</reference>
<comment type="catalytic activity">
    <reaction evidence="11">
        <text>a hydroperoxide + [thioredoxin]-dithiol = an alcohol + [thioredoxin]-disulfide + H2O</text>
        <dbReference type="Rhea" id="RHEA:62620"/>
        <dbReference type="Rhea" id="RHEA-COMP:10698"/>
        <dbReference type="Rhea" id="RHEA-COMP:10700"/>
        <dbReference type="ChEBI" id="CHEBI:15377"/>
        <dbReference type="ChEBI" id="CHEBI:29950"/>
        <dbReference type="ChEBI" id="CHEBI:30879"/>
        <dbReference type="ChEBI" id="CHEBI:35924"/>
        <dbReference type="ChEBI" id="CHEBI:50058"/>
        <dbReference type="EC" id="1.11.1.24"/>
    </reaction>
</comment>
<dbReference type="GO" id="GO:0045454">
    <property type="term" value="P:cell redox homeostasis"/>
    <property type="evidence" value="ECO:0007669"/>
    <property type="project" value="TreeGrafter"/>
</dbReference>